<evidence type="ECO:0000313" key="3">
    <source>
        <dbReference type="Proteomes" id="UP001437256"/>
    </source>
</evidence>
<feature type="chain" id="PRO_5045366325" description="Hydrophobic surface binding protein" evidence="1">
    <location>
        <begin position="16"/>
        <end position="180"/>
    </location>
</feature>
<dbReference type="PANTHER" id="PTHR38123:SF1">
    <property type="entry name" value="HYDROPHOBIC SURFACE BINDING PROTEIN"/>
    <property type="match status" value="1"/>
</dbReference>
<evidence type="ECO:0008006" key="4">
    <source>
        <dbReference type="Google" id="ProtNLM"/>
    </source>
</evidence>
<keyword evidence="3" id="KW-1185">Reference proteome</keyword>
<dbReference type="InterPro" id="IPR021054">
    <property type="entry name" value="Cell_wall_mannoprotein_1"/>
</dbReference>
<dbReference type="Gene3D" id="1.20.1280.140">
    <property type="match status" value="1"/>
</dbReference>
<proteinExistence type="predicted"/>
<feature type="signal peptide" evidence="1">
    <location>
        <begin position="1"/>
        <end position="15"/>
    </location>
</feature>
<dbReference type="PANTHER" id="PTHR38123">
    <property type="entry name" value="CELL WALL SERINE-THREONINE-RICH GALACTOMANNOPROTEIN MP1 (AFU_ORTHOLOGUE AFUA_4G03240)"/>
    <property type="match status" value="1"/>
</dbReference>
<dbReference type="Proteomes" id="UP001437256">
    <property type="component" value="Unassembled WGS sequence"/>
</dbReference>
<name>A0ABR2ZW40_9AGAR</name>
<dbReference type="Pfam" id="PF12296">
    <property type="entry name" value="HsbA"/>
    <property type="match status" value="1"/>
</dbReference>
<keyword evidence="1" id="KW-0732">Signal</keyword>
<protein>
    <recommendedName>
        <fullName evidence="4">Hydrophobic surface binding protein</fullName>
    </recommendedName>
</protein>
<evidence type="ECO:0000313" key="2">
    <source>
        <dbReference type="EMBL" id="KAL0065004.1"/>
    </source>
</evidence>
<organism evidence="2 3">
    <name type="scientific">Marasmius tenuissimus</name>
    <dbReference type="NCBI Taxonomy" id="585030"/>
    <lineage>
        <taxon>Eukaryota</taxon>
        <taxon>Fungi</taxon>
        <taxon>Dikarya</taxon>
        <taxon>Basidiomycota</taxon>
        <taxon>Agaricomycotina</taxon>
        <taxon>Agaricomycetes</taxon>
        <taxon>Agaricomycetidae</taxon>
        <taxon>Agaricales</taxon>
        <taxon>Marasmiineae</taxon>
        <taxon>Marasmiaceae</taxon>
        <taxon>Marasmius</taxon>
    </lineage>
</organism>
<dbReference type="EMBL" id="JBBXMP010000053">
    <property type="protein sequence ID" value="KAL0065004.1"/>
    <property type="molecule type" value="Genomic_DNA"/>
</dbReference>
<accession>A0ABR2ZW40</accession>
<gene>
    <name evidence="2" type="ORF">AAF712_007995</name>
</gene>
<sequence>MKFFSVLALASLALATPFKRTTVDQVKADIAQISTQVGALDSSIKAFPDNGGSLGQALAIHKTATQLVSTLNQGTKDVNDVSPPSESDSETILTSVEAFVPTIKSALQAVVNKKPAFQKLAIGGIVKLVKQDLASLGSASKSFEDALINKAPNTLKSKAQETANTVNKAFADAQAAYADV</sequence>
<reference evidence="2 3" key="1">
    <citation type="submission" date="2024-05" db="EMBL/GenBank/DDBJ databases">
        <title>A draft genome resource for the thread blight pathogen Marasmius tenuissimus strain MS-2.</title>
        <authorList>
            <person name="Yulfo-Soto G.E."/>
            <person name="Baruah I.K."/>
            <person name="Amoako-Attah I."/>
            <person name="Bukari Y."/>
            <person name="Meinhardt L.W."/>
            <person name="Bailey B.A."/>
            <person name="Cohen S.P."/>
        </authorList>
    </citation>
    <scope>NUCLEOTIDE SEQUENCE [LARGE SCALE GENOMIC DNA]</scope>
    <source>
        <strain evidence="2 3">MS-2</strain>
    </source>
</reference>
<evidence type="ECO:0000256" key="1">
    <source>
        <dbReference type="SAM" id="SignalP"/>
    </source>
</evidence>
<comment type="caution">
    <text evidence="2">The sequence shown here is derived from an EMBL/GenBank/DDBJ whole genome shotgun (WGS) entry which is preliminary data.</text>
</comment>